<organism evidence="1 2">
    <name type="scientific">Anncaliia algerae PRA339</name>
    <dbReference type="NCBI Taxonomy" id="1288291"/>
    <lineage>
        <taxon>Eukaryota</taxon>
        <taxon>Fungi</taxon>
        <taxon>Fungi incertae sedis</taxon>
        <taxon>Microsporidia</taxon>
        <taxon>Tubulinosematoidea</taxon>
        <taxon>Tubulinosematidae</taxon>
        <taxon>Anncaliia</taxon>
    </lineage>
</organism>
<sequence>LFFYNFRIEFKFFLRVLIKYITKSQTFSICEFFGNKRISIKKNLIPDTDFNDNTFGRPGIVVQIDEIMLNYRAKSHRGRSLANRTDALCIVDCLNGIKRA</sequence>
<proteinExistence type="predicted"/>
<reference evidence="2" key="1">
    <citation type="submission" date="2013-02" db="EMBL/GenBank/DDBJ databases">
        <authorList>
            <consortium name="The Broad Institute Genome Sequencing Platform"/>
            <person name="Cuomo C."/>
            <person name="Becnel J."/>
            <person name="Sanscrainte N."/>
            <person name="Walker B."/>
            <person name="Young S.K."/>
            <person name="Zeng Q."/>
            <person name="Gargeya S."/>
            <person name="Fitzgerald M."/>
            <person name="Haas B."/>
            <person name="Abouelleil A."/>
            <person name="Alvarado L."/>
            <person name="Arachchi H.M."/>
            <person name="Berlin A.M."/>
            <person name="Chapman S.B."/>
            <person name="Dewar J."/>
            <person name="Goldberg J."/>
            <person name="Griggs A."/>
            <person name="Gujja S."/>
            <person name="Hansen M."/>
            <person name="Howarth C."/>
            <person name="Imamovic A."/>
            <person name="Larimer J."/>
            <person name="McCowan C."/>
            <person name="Murphy C."/>
            <person name="Neiman D."/>
            <person name="Pearson M."/>
            <person name="Priest M."/>
            <person name="Roberts A."/>
            <person name="Saif S."/>
            <person name="Shea T."/>
            <person name="Sisk P."/>
            <person name="Sykes S."/>
            <person name="Wortman J."/>
            <person name="Nusbaum C."/>
            <person name="Birren B."/>
        </authorList>
    </citation>
    <scope>NUCLEOTIDE SEQUENCE [LARGE SCALE GENOMIC DNA]</scope>
    <source>
        <strain evidence="2">PRA339</strain>
    </source>
</reference>
<name>A0A059F299_9MICR</name>
<protein>
    <recommendedName>
        <fullName evidence="3">ISXO2-like transposase domain-containing protein</fullName>
    </recommendedName>
</protein>
<dbReference type="VEuPathDB" id="MicrosporidiaDB:H312_01168"/>
<evidence type="ECO:0000313" key="2">
    <source>
        <dbReference type="Proteomes" id="UP000030655"/>
    </source>
</evidence>
<evidence type="ECO:0008006" key="3">
    <source>
        <dbReference type="Google" id="ProtNLM"/>
    </source>
</evidence>
<keyword evidence="2" id="KW-1185">Reference proteome</keyword>
<dbReference type="Proteomes" id="UP000030655">
    <property type="component" value="Unassembled WGS sequence"/>
</dbReference>
<accession>A0A059F299</accession>
<dbReference type="EMBL" id="KK365143">
    <property type="protein sequence ID" value="KCZ81413.1"/>
    <property type="molecule type" value="Genomic_DNA"/>
</dbReference>
<evidence type="ECO:0000313" key="1">
    <source>
        <dbReference type="EMBL" id="KCZ81413.1"/>
    </source>
</evidence>
<gene>
    <name evidence="1" type="ORF">H312_01168</name>
</gene>
<reference evidence="1 2" key="2">
    <citation type="submission" date="2014-03" db="EMBL/GenBank/DDBJ databases">
        <title>The Genome Sequence of Anncaliia algerae insect isolate PRA339.</title>
        <authorList>
            <consortium name="The Broad Institute Genome Sequencing Platform"/>
            <consortium name="The Broad Institute Genome Sequencing Center for Infectious Disease"/>
            <person name="Cuomo C."/>
            <person name="Becnel J."/>
            <person name="Sanscrainte N."/>
            <person name="Walker B."/>
            <person name="Young S.K."/>
            <person name="Zeng Q."/>
            <person name="Gargeya S."/>
            <person name="Fitzgerald M."/>
            <person name="Haas B."/>
            <person name="Abouelleil A."/>
            <person name="Alvarado L."/>
            <person name="Arachchi H.M."/>
            <person name="Berlin A.M."/>
            <person name="Chapman S.B."/>
            <person name="Dewar J."/>
            <person name="Goldberg J."/>
            <person name="Griggs A."/>
            <person name="Gujja S."/>
            <person name="Hansen M."/>
            <person name="Howarth C."/>
            <person name="Imamovic A."/>
            <person name="Larimer J."/>
            <person name="McCowan C."/>
            <person name="Murphy C."/>
            <person name="Neiman D."/>
            <person name="Pearson M."/>
            <person name="Priest M."/>
            <person name="Roberts A."/>
            <person name="Saif S."/>
            <person name="Shea T."/>
            <person name="Sisk P."/>
            <person name="Sykes S."/>
            <person name="Wortman J."/>
            <person name="Nusbaum C."/>
            <person name="Birren B."/>
        </authorList>
    </citation>
    <scope>NUCLEOTIDE SEQUENCE [LARGE SCALE GENOMIC DNA]</scope>
    <source>
        <strain evidence="1 2">PRA339</strain>
    </source>
</reference>
<dbReference type="HOGENOM" id="CLU_044348_9_4_1"/>
<feature type="non-terminal residue" evidence="1">
    <location>
        <position position="1"/>
    </location>
</feature>
<dbReference type="AlphaFoldDB" id="A0A059F299"/>